<dbReference type="GeneID" id="91108089"/>
<dbReference type="EMBL" id="CP159204">
    <property type="protein sequence ID" value="XCF17001.1"/>
    <property type="molecule type" value="Genomic_DNA"/>
</dbReference>
<proteinExistence type="predicted"/>
<dbReference type="AlphaFoldDB" id="A0AAU8CDM1"/>
<dbReference type="RefSeq" id="WP_353634658.1">
    <property type="nucleotide sequence ID" value="NZ_CP159204.1"/>
</dbReference>
<sequence>MNSAASRSICSNCNDGDRAATPHALRLDRADGERRRVTLSLCEPCAADILEVEWVNHRTQAADD</sequence>
<name>A0AAU8CDM1_9EURY</name>
<accession>A0AAU8CDM1</accession>
<organism evidence="1">
    <name type="scientific">Halobacterium sp. NMX12-1</name>
    <dbReference type="NCBI Taxonomy" id="3166650"/>
    <lineage>
        <taxon>Archaea</taxon>
        <taxon>Methanobacteriati</taxon>
        <taxon>Methanobacteriota</taxon>
        <taxon>Stenosarchaea group</taxon>
        <taxon>Halobacteria</taxon>
        <taxon>Halobacteriales</taxon>
        <taxon>Halobacteriaceae</taxon>
        <taxon>Halobacterium</taxon>
    </lineage>
</organism>
<evidence type="ECO:0000313" key="1">
    <source>
        <dbReference type="EMBL" id="XCF17001.1"/>
    </source>
</evidence>
<reference evidence="1" key="1">
    <citation type="submission" date="2024-06" db="EMBL/GenBank/DDBJ databases">
        <title>Genome Sequence of an extremely halophilic archaeon isolated from Permian era halite, Salado Formation, Carlsbad, New Mexico: Halobacterium sp. strain NMX12-1.</title>
        <authorList>
            <person name="Sotoa L."/>
            <person name="DasSarma P."/>
            <person name="Anton B.P."/>
            <person name="Vincze T."/>
            <person name="Verma I."/>
            <person name="Eralp B."/>
            <person name="Powers D.W."/>
            <person name="Dozier B.L."/>
            <person name="Roberts R.J."/>
            <person name="DasSarma S."/>
        </authorList>
    </citation>
    <scope>NUCLEOTIDE SEQUENCE</scope>
    <source>
        <strain evidence="1">NMX12-1</strain>
    </source>
</reference>
<protein>
    <submittedName>
        <fullName evidence="1">Uncharacterized protein</fullName>
    </submittedName>
</protein>
<gene>
    <name evidence="1" type="ORF">ABSL23_03030</name>
</gene>
<dbReference type="KEGG" id="hanx:ABSL23_03030"/>